<dbReference type="AlphaFoldDB" id="A0A3Q9J7V1"/>
<name>A0A3Q9J7V1_9MICO</name>
<sequence>MSATAPGYVVAIDNGSQSTKVLIVDGTGVVHASARAALRPYSSPAPGRWEYPDDDLWDSIVAAVRKAMAEFSGDATEIRGVGLCTIRFCRAVLRADGTLAQPVMSWMDERLSRAYEREVEDAVYVTTSSGYLGHRLTGERRDAAGNVQGVWPIDADRWGWSDDADEYARAGMHPSMLFELVAPGEPLGRLTQRAAELTGLPAGIPVIATSNDKAVEALGAGLRDEGDALLSLGTYVATMTPGDRPLPEHPDVWTNFAAEPGAFLYESGGVRRGMWTVSWFRDLLSGADVTISEEELNRGAQDVPVGAGGLVAALDWLAPADEPWRRGALVGFDGTQGRFHIHRAILEALAIETEAADSRARRVLGRPRSGLLVTGGGSASTLMLRILAAVYGVPVRVPLVHDAAGMGAAICAAVGTGMHPSWDAAMASMVAVGAEVDVDPEARAAYAEVQRTYARVLPRVRKLFEGEEVAPVSAR</sequence>
<evidence type="ECO:0000259" key="6">
    <source>
        <dbReference type="Pfam" id="PF02782"/>
    </source>
</evidence>
<proteinExistence type="inferred from homology"/>
<dbReference type="KEGG" id="moy:CVS54_02578"/>
<dbReference type="SUPFAM" id="SSF53067">
    <property type="entry name" value="Actin-like ATPase domain"/>
    <property type="match status" value="2"/>
</dbReference>
<evidence type="ECO:0000313" key="8">
    <source>
        <dbReference type="Proteomes" id="UP000274841"/>
    </source>
</evidence>
<keyword evidence="2" id="KW-0859">Xylose metabolism</keyword>
<feature type="domain" description="Carbohydrate kinase FGGY C-terminal" evidence="6">
    <location>
        <begin position="229"/>
        <end position="414"/>
    </location>
</feature>
<dbReference type="EMBL" id="CP031422">
    <property type="protein sequence ID" value="AZS41229.1"/>
    <property type="molecule type" value="Genomic_DNA"/>
</dbReference>
<evidence type="ECO:0000313" key="7">
    <source>
        <dbReference type="EMBL" id="AZS41229.1"/>
    </source>
</evidence>
<dbReference type="InterPro" id="IPR000577">
    <property type="entry name" value="Carb_kinase_FGGY"/>
</dbReference>
<evidence type="ECO:0000256" key="3">
    <source>
        <dbReference type="ARBA" id="ARBA00022679"/>
    </source>
</evidence>
<dbReference type="PIRSF" id="PIRSF000538">
    <property type="entry name" value="GlpK"/>
    <property type="match status" value="1"/>
</dbReference>
<dbReference type="Pfam" id="PF00370">
    <property type="entry name" value="FGGY_N"/>
    <property type="match status" value="1"/>
</dbReference>
<dbReference type="Gene3D" id="3.30.420.40">
    <property type="match status" value="3"/>
</dbReference>
<dbReference type="EC" id="2.7.1.189" evidence="7"/>
<keyword evidence="4 7" id="KW-0418">Kinase</keyword>
<dbReference type="InterPro" id="IPR018484">
    <property type="entry name" value="FGGY_N"/>
</dbReference>
<dbReference type="Pfam" id="PF02782">
    <property type="entry name" value="FGGY_C"/>
    <property type="match status" value="1"/>
</dbReference>
<dbReference type="InterPro" id="IPR050406">
    <property type="entry name" value="FGGY_Carb_Kinase"/>
</dbReference>
<dbReference type="InterPro" id="IPR018485">
    <property type="entry name" value="FGGY_C"/>
</dbReference>
<dbReference type="PANTHER" id="PTHR43095">
    <property type="entry name" value="SUGAR KINASE"/>
    <property type="match status" value="1"/>
</dbReference>
<keyword evidence="2" id="KW-0119">Carbohydrate metabolism</keyword>
<dbReference type="CDD" id="cd07779">
    <property type="entry name" value="ASKHA_NBD_FGGY_YgcE-like"/>
    <property type="match status" value="1"/>
</dbReference>
<evidence type="ECO:0000256" key="1">
    <source>
        <dbReference type="ARBA" id="ARBA00009156"/>
    </source>
</evidence>
<dbReference type="PANTHER" id="PTHR43095:SF5">
    <property type="entry name" value="XYLULOSE KINASE"/>
    <property type="match status" value="1"/>
</dbReference>
<dbReference type="Proteomes" id="UP000274841">
    <property type="component" value="Chromosome"/>
</dbReference>
<evidence type="ECO:0000256" key="2">
    <source>
        <dbReference type="ARBA" id="ARBA00022629"/>
    </source>
</evidence>
<protein>
    <submittedName>
        <fullName evidence="7">Autoinducer-2 kinase</fullName>
        <ecNumber evidence="7">2.7.1.189</ecNumber>
    </submittedName>
</protein>
<feature type="domain" description="Carbohydrate kinase FGGY N-terminal" evidence="5">
    <location>
        <begin position="8"/>
        <end position="114"/>
    </location>
</feature>
<evidence type="ECO:0000259" key="5">
    <source>
        <dbReference type="Pfam" id="PF00370"/>
    </source>
</evidence>
<evidence type="ECO:0000256" key="4">
    <source>
        <dbReference type="ARBA" id="ARBA00022777"/>
    </source>
</evidence>
<organism evidence="7 8">
    <name type="scientific">Microbacterium oxydans</name>
    <dbReference type="NCBI Taxonomy" id="82380"/>
    <lineage>
        <taxon>Bacteria</taxon>
        <taxon>Bacillati</taxon>
        <taxon>Actinomycetota</taxon>
        <taxon>Actinomycetes</taxon>
        <taxon>Micrococcales</taxon>
        <taxon>Microbacteriaceae</taxon>
        <taxon>Microbacterium</taxon>
    </lineage>
</organism>
<reference evidence="7 8" key="1">
    <citation type="submission" date="2018-08" db="EMBL/GenBank/DDBJ databases">
        <title>Microbacterium oxydans strain HG3.</title>
        <authorList>
            <person name="ORTET P."/>
        </authorList>
    </citation>
    <scope>NUCLEOTIDE SEQUENCE [LARGE SCALE GENOMIC DNA]</scope>
    <source>
        <strain evidence="7 8">HG3</strain>
    </source>
</reference>
<dbReference type="RefSeq" id="WP_127012427.1">
    <property type="nucleotide sequence ID" value="NZ_CP031422.1"/>
</dbReference>
<gene>
    <name evidence="7" type="primary">lsrK</name>
    <name evidence="7" type="ORF">CVS54_02578</name>
</gene>
<comment type="similarity">
    <text evidence="1">Belongs to the FGGY kinase family.</text>
</comment>
<accession>A0A3Q9J7V1</accession>
<dbReference type="InterPro" id="IPR043129">
    <property type="entry name" value="ATPase_NBD"/>
</dbReference>
<dbReference type="GO" id="GO:0042732">
    <property type="term" value="P:D-xylose metabolic process"/>
    <property type="evidence" value="ECO:0007669"/>
    <property type="project" value="UniProtKB-KW"/>
</dbReference>
<dbReference type="GO" id="GO:0016301">
    <property type="term" value="F:kinase activity"/>
    <property type="evidence" value="ECO:0007669"/>
    <property type="project" value="UniProtKB-KW"/>
</dbReference>
<keyword evidence="3 7" id="KW-0808">Transferase</keyword>